<organism evidence="1">
    <name type="scientific">viral metagenome</name>
    <dbReference type="NCBI Taxonomy" id="1070528"/>
    <lineage>
        <taxon>unclassified sequences</taxon>
        <taxon>metagenomes</taxon>
        <taxon>organismal metagenomes</taxon>
    </lineage>
</organism>
<sequence>MSNIPLDVEERLARLQMLKNKEPSFVDMYDREMKELIEKHVPGSIIEAIKSLEELSKLSEDMRKNWGLIGINL</sequence>
<protein>
    <submittedName>
        <fullName evidence="1">Uncharacterized protein</fullName>
    </submittedName>
</protein>
<proteinExistence type="predicted"/>
<name>A0A6M3M3M3_9ZZZZ</name>
<dbReference type="AlphaFoldDB" id="A0A6M3M3M3"/>
<accession>A0A6M3M3M3</accession>
<evidence type="ECO:0000313" key="1">
    <source>
        <dbReference type="EMBL" id="QJB01674.1"/>
    </source>
</evidence>
<reference evidence="1" key="1">
    <citation type="submission" date="2020-03" db="EMBL/GenBank/DDBJ databases">
        <title>The deep terrestrial virosphere.</title>
        <authorList>
            <person name="Holmfeldt K."/>
            <person name="Nilsson E."/>
            <person name="Simone D."/>
            <person name="Lopez-Fernandez M."/>
            <person name="Wu X."/>
            <person name="de Brujin I."/>
            <person name="Lundin D."/>
            <person name="Andersson A."/>
            <person name="Bertilsson S."/>
            <person name="Dopson M."/>
        </authorList>
    </citation>
    <scope>NUCLEOTIDE SEQUENCE</scope>
    <source>
        <strain evidence="1">MM171B02177</strain>
    </source>
</reference>
<gene>
    <name evidence="1" type="ORF">MM171B02177_0010</name>
</gene>
<dbReference type="EMBL" id="MT143723">
    <property type="protein sequence ID" value="QJB01674.1"/>
    <property type="molecule type" value="Genomic_DNA"/>
</dbReference>